<reference evidence="1 2" key="1">
    <citation type="submission" date="2024-03" db="EMBL/GenBank/DDBJ databases">
        <authorList>
            <person name="Martinez-Hernandez J."/>
        </authorList>
    </citation>
    <scope>NUCLEOTIDE SEQUENCE [LARGE SCALE GENOMIC DNA]</scope>
</reference>
<accession>A0AAV1W7G1</accession>
<sequence>MVKVEDDGRHKPNLDKSSDIRHKLWKLHKNSMEFRRMPQLNKVIRPFSTYVDWGPQPY</sequence>
<comment type="caution">
    <text evidence="1">The sequence shown here is derived from an EMBL/GenBank/DDBJ whole genome shotgun (WGS) entry which is preliminary data.</text>
</comment>
<organism evidence="1 2">
    <name type="scientific">Lupinus luteus</name>
    <name type="common">European yellow lupine</name>
    <dbReference type="NCBI Taxonomy" id="3873"/>
    <lineage>
        <taxon>Eukaryota</taxon>
        <taxon>Viridiplantae</taxon>
        <taxon>Streptophyta</taxon>
        <taxon>Embryophyta</taxon>
        <taxon>Tracheophyta</taxon>
        <taxon>Spermatophyta</taxon>
        <taxon>Magnoliopsida</taxon>
        <taxon>eudicotyledons</taxon>
        <taxon>Gunneridae</taxon>
        <taxon>Pentapetalae</taxon>
        <taxon>rosids</taxon>
        <taxon>fabids</taxon>
        <taxon>Fabales</taxon>
        <taxon>Fabaceae</taxon>
        <taxon>Papilionoideae</taxon>
        <taxon>50 kb inversion clade</taxon>
        <taxon>genistoids sensu lato</taxon>
        <taxon>core genistoids</taxon>
        <taxon>Genisteae</taxon>
        <taxon>Lupinus</taxon>
    </lineage>
</organism>
<protein>
    <submittedName>
        <fullName evidence="1">Uncharacterized protein</fullName>
    </submittedName>
</protein>
<gene>
    <name evidence="1" type="ORF">LLUT_LOCUS6131</name>
</gene>
<name>A0AAV1W7G1_LUPLU</name>
<keyword evidence="2" id="KW-1185">Reference proteome</keyword>
<dbReference type="AlphaFoldDB" id="A0AAV1W7G1"/>
<evidence type="ECO:0000313" key="2">
    <source>
        <dbReference type="Proteomes" id="UP001497480"/>
    </source>
</evidence>
<dbReference type="EMBL" id="CAXHTB010000004">
    <property type="protein sequence ID" value="CAL0305071.1"/>
    <property type="molecule type" value="Genomic_DNA"/>
</dbReference>
<dbReference type="Proteomes" id="UP001497480">
    <property type="component" value="Unassembled WGS sequence"/>
</dbReference>
<proteinExistence type="predicted"/>
<evidence type="ECO:0000313" key="1">
    <source>
        <dbReference type="EMBL" id="CAL0305071.1"/>
    </source>
</evidence>